<dbReference type="STRING" id="1334629.MFUL124B02_10280"/>
<dbReference type="GO" id="GO:0019748">
    <property type="term" value="P:secondary metabolic process"/>
    <property type="evidence" value="ECO:0007669"/>
    <property type="project" value="InterPro"/>
</dbReference>
<evidence type="ECO:0000313" key="1">
    <source>
        <dbReference type="EMBL" id="GEN12926.1"/>
    </source>
</evidence>
<dbReference type="GO" id="GO:0016773">
    <property type="term" value="F:phosphotransferase activity, alcohol group as acceptor"/>
    <property type="evidence" value="ECO:0007669"/>
    <property type="project" value="InterPro"/>
</dbReference>
<dbReference type="EMBL" id="FOIB01000013">
    <property type="protein sequence ID" value="SEU38559.1"/>
    <property type="molecule type" value="Genomic_DNA"/>
</dbReference>
<reference evidence="1 4" key="2">
    <citation type="submission" date="2019-07" db="EMBL/GenBank/DDBJ databases">
        <title>Whole genome shotgun sequence of Myxococcus fulvus NBRC 100333.</title>
        <authorList>
            <person name="Hosoyama A."/>
            <person name="Uohara A."/>
            <person name="Ohji S."/>
            <person name="Ichikawa N."/>
        </authorList>
    </citation>
    <scope>NUCLEOTIDE SEQUENCE [LARGE SCALE GENOMIC DNA]</scope>
    <source>
        <strain evidence="1 4">NBRC 100333</strain>
    </source>
</reference>
<keyword evidence="1" id="KW-0808">Transferase</keyword>
<dbReference type="AlphaFoldDB" id="A0A511TFG9"/>
<accession>A0A511TFG9</accession>
<evidence type="ECO:0000313" key="3">
    <source>
        <dbReference type="Proteomes" id="UP000183760"/>
    </source>
</evidence>
<proteinExistence type="predicted"/>
<gene>
    <name evidence="1" type="primary">str</name>
    <name evidence="1" type="ORF">MFU01_79630</name>
    <name evidence="2" type="ORF">SAMN05443572_113110</name>
</gene>
<dbReference type="InterPro" id="IPR006748">
    <property type="entry name" value="NH2Glyco/OHUrea_AB-resist_kin"/>
</dbReference>
<reference evidence="2 3" key="1">
    <citation type="submission" date="2016-10" db="EMBL/GenBank/DDBJ databases">
        <authorList>
            <person name="Varghese N."/>
            <person name="Submissions S."/>
        </authorList>
    </citation>
    <scope>NUCLEOTIDE SEQUENCE [LARGE SCALE GENOMIC DNA]</scope>
    <source>
        <strain evidence="2 3">DSM 16525</strain>
    </source>
</reference>
<dbReference type="InterPro" id="IPR011009">
    <property type="entry name" value="Kinase-like_dom_sf"/>
</dbReference>
<keyword evidence="3" id="KW-1185">Reference proteome</keyword>
<dbReference type="EMBL" id="BJXR01000072">
    <property type="protein sequence ID" value="GEN12926.1"/>
    <property type="molecule type" value="Genomic_DNA"/>
</dbReference>
<dbReference type="Proteomes" id="UP000321514">
    <property type="component" value="Unassembled WGS sequence"/>
</dbReference>
<organism evidence="1 4">
    <name type="scientific">Myxococcus fulvus</name>
    <dbReference type="NCBI Taxonomy" id="33"/>
    <lineage>
        <taxon>Bacteria</taxon>
        <taxon>Pseudomonadati</taxon>
        <taxon>Myxococcota</taxon>
        <taxon>Myxococcia</taxon>
        <taxon>Myxococcales</taxon>
        <taxon>Cystobacterineae</taxon>
        <taxon>Myxococcaceae</taxon>
        <taxon>Myxococcus</taxon>
    </lineage>
</organism>
<dbReference type="Pfam" id="PF04655">
    <property type="entry name" value="APH_6_hur"/>
    <property type="match status" value="1"/>
</dbReference>
<name>A0A511TFG9_MYXFU</name>
<dbReference type="SUPFAM" id="SSF56112">
    <property type="entry name" value="Protein kinase-like (PK-like)"/>
    <property type="match status" value="1"/>
</dbReference>
<sequence length="287" mass="31018">MLTGTHGAWRTWPYACPMFDEFLHRWSLTPDGAPIVTPGARLLPVRRQDVPAMLKLALDAEEQQGARVMTWWAGDGAARVLAAEDHALLLERAEGTRSLTGMARGGQDDEACRILCAVADRLHAPRPAPPPEDLVTLPRWFEPLALAAATHGGVFTRSAQAAREVLATPAPAVVLHGDLHHDNVLDFGARGWLAIDPKRLVGAPGFDFANIFTNPDMANPELPLAVRPEVFHRRVQVVSEASGMERGLLLRWVLAWTGLSAAWLVEEGGDATVDLRVAALAAAALGR</sequence>
<comment type="caution">
    <text evidence="1">The sequence shown here is derived from an EMBL/GenBank/DDBJ whole genome shotgun (WGS) entry which is preliminary data.</text>
</comment>
<evidence type="ECO:0000313" key="4">
    <source>
        <dbReference type="Proteomes" id="UP000321514"/>
    </source>
</evidence>
<protein>
    <submittedName>
        <fullName evidence="1">Streptomycin 3''-phosphotransferase</fullName>
    </submittedName>
    <submittedName>
        <fullName evidence="2">Streptomycin 6-kinase</fullName>
    </submittedName>
</protein>
<dbReference type="Proteomes" id="UP000183760">
    <property type="component" value="Unassembled WGS sequence"/>
</dbReference>
<evidence type="ECO:0000313" key="2">
    <source>
        <dbReference type="EMBL" id="SEU38559.1"/>
    </source>
</evidence>